<dbReference type="PROSITE" id="PS50088">
    <property type="entry name" value="ANK_REPEAT"/>
    <property type="match status" value="3"/>
</dbReference>
<accession>A0AAD9NC09</accession>
<reference evidence="4" key="1">
    <citation type="journal article" date="2023" name="Mol. Biol. Evol.">
        <title>Third-Generation Sequencing Reveals the Adaptive Role of the Epigenome in Three Deep-Sea Polychaetes.</title>
        <authorList>
            <person name="Perez M."/>
            <person name="Aroh O."/>
            <person name="Sun Y."/>
            <person name="Lan Y."/>
            <person name="Juniper S.K."/>
            <person name="Young C.R."/>
            <person name="Angers B."/>
            <person name="Qian P.Y."/>
        </authorList>
    </citation>
    <scope>NUCLEOTIDE SEQUENCE</scope>
    <source>
        <strain evidence="4">P08H-3</strain>
    </source>
</reference>
<comment type="caution">
    <text evidence="4">The sequence shown here is derived from an EMBL/GenBank/DDBJ whole genome shotgun (WGS) entry which is preliminary data.</text>
</comment>
<dbReference type="Gene3D" id="3.10.20.90">
    <property type="entry name" value="Phosphatidylinositol 3-kinase Catalytic Subunit, Chain A, domain 1"/>
    <property type="match status" value="1"/>
</dbReference>
<dbReference type="GO" id="GO:0030160">
    <property type="term" value="F:synaptic receptor adaptor activity"/>
    <property type="evidence" value="ECO:0007669"/>
    <property type="project" value="TreeGrafter"/>
</dbReference>
<feature type="repeat" description="ANK" evidence="1">
    <location>
        <begin position="329"/>
        <end position="361"/>
    </location>
</feature>
<feature type="compositionally biased region" description="Low complexity" evidence="2">
    <location>
        <begin position="430"/>
        <end position="441"/>
    </location>
</feature>
<dbReference type="PANTHER" id="PTHR24135">
    <property type="entry name" value="SH3 AND MULTIPLE ANKYRIN REPEAT DOMAINS PROTEIN"/>
    <property type="match status" value="1"/>
</dbReference>
<feature type="region of interest" description="Disordered" evidence="2">
    <location>
        <begin position="481"/>
        <end position="533"/>
    </location>
</feature>
<dbReference type="PROSITE" id="PS50297">
    <property type="entry name" value="ANK_REP_REGION"/>
    <property type="match status" value="3"/>
</dbReference>
<feature type="compositionally biased region" description="Low complexity" evidence="2">
    <location>
        <begin position="481"/>
        <end position="492"/>
    </location>
</feature>
<sequence>MIRDDFWKQITLLPMQRPLMKSTRQELHISMNEITSERGDDSGIESSNADSGDNSIYIRVSIPEIKIQKCLQFHPEDTVWMAKERVLSMLSKEQLKDSLNYGLYCPPMNGRAGKFLDEERPLKDYPLPGPIGFLEFKYKRRVYKLMQINPRRLKQLHCKSNLKQFLEHVKKRDIDKINKMTIRGLDPNFHEHETGETPLSISCQVEKPRNLILALVGGGAHLDYRTRREGLTPLHRAAQRGNYEAMKTFLELGASPNYKDAHGLTALYHCVCHNTSPKCVELLLHDHSTVGVTDEQGWTEAHQACKHGRVQHLEPLLFYGADMNAQNLGGNTPLHVCAINNQEECARVLLFRGADKNIINIANQDAFHVAVISGNRELADVIKNFKPEDVVPFQELPRYNEKRRITISAATLYKLQRSRSDPRLNIITRSQPSSPTTSSSSMPHFLANGSLFQPSSAGILYENVMTKDDCVGSEASMSVSSGSSFTDSFTSDNGPMMRKFQASEGPALANNYNTGQVDVPGGSSPLNASVRSE</sequence>
<dbReference type="GO" id="GO:0014069">
    <property type="term" value="C:postsynaptic density"/>
    <property type="evidence" value="ECO:0007669"/>
    <property type="project" value="TreeGrafter"/>
</dbReference>
<feature type="repeat" description="ANK" evidence="1">
    <location>
        <begin position="229"/>
        <end position="261"/>
    </location>
</feature>
<dbReference type="PANTHER" id="PTHR24135:SF28">
    <property type="entry name" value="LD13733P"/>
    <property type="match status" value="1"/>
</dbReference>
<evidence type="ECO:0000259" key="3">
    <source>
        <dbReference type="Pfam" id="PF16511"/>
    </source>
</evidence>
<dbReference type="SUPFAM" id="SSF48403">
    <property type="entry name" value="Ankyrin repeat"/>
    <property type="match status" value="1"/>
</dbReference>
<feature type="compositionally biased region" description="Polar residues" evidence="2">
    <location>
        <begin position="524"/>
        <end position="533"/>
    </location>
</feature>
<dbReference type="GO" id="GO:0043197">
    <property type="term" value="C:dendritic spine"/>
    <property type="evidence" value="ECO:0007669"/>
    <property type="project" value="TreeGrafter"/>
</dbReference>
<dbReference type="GO" id="GO:0045211">
    <property type="term" value="C:postsynaptic membrane"/>
    <property type="evidence" value="ECO:0007669"/>
    <property type="project" value="TreeGrafter"/>
</dbReference>
<dbReference type="Proteomes" id="UP001208570">
    <property type="component" value="Unassembled WGS sequence"/>
</dbReference>
<dbReference type="Pfam" id="PF16511">
    <property type="entry name" value="FERM_f0"/>
    <property type="match status" value="1"/>
</dbReference>
<organism evidence="4 5">
    <name type="scientific">Paralvinella palmiformis</name>
    <dbReference type="NCBI Taxonomy" id="53620"/>
    <lineage>
        <taxon>Eukaryota</taxon>
        <taxon>Metazoa</taxon>
        <taxon>Spiralia</taxon>
        <taxon>Lophotrochozoa</taxon>
        <taxon>Annelida</taxon>
        <taxon>Polychaeta</taxon>
        <taxon>Sedentaria</taxon>
        <taxon>Canalipalpata</taxon>
        <taxon>Terebellida</taxon>
        <taxon>Terebelliformia</taxon>
        <taxon>Alvinellidae</taxon>
        <taxon>Paralvinella</taxon>
    </lineage>
</organism>
<proteinExistence type="predicted"/>
<evidence type="ECO:0000256" key="2">
    <source>
        <dbReference type="SAM" id="MobiDB-lite"/>
    </source>
</evidence>
<keyword evidence="5" id="KW-1185">Reference proteome</keyword>
<dbReference type="AlphaFoldDB" id="A0AAD9NC09"/>
<feature type="region of interest" description="Disordered" evidence="2">
    <location>
        <begin position="423"/>
        <end position="442"/>
    </location>
</feature>
<gene>
    <name evidence="4" type="ORF">LSH36_87g05020</name>
</gene>
<dbReference type="Pfam" id="PF13857">
    <property type="entry name" value="Ank_5"/>
    <property type="match status" value="1"/>
</dbReference>
<dbReference type="InterPro" id="IPR002110">
    <property type="entry name" value="Ankyrin_rpt"/>
</dbReference>
<evidence type="ECO:0000313" key="4">
    <source>
        <dbReference type="EMBL" id="KAK2163028.1"/>
    </source>
</evidence>
<dbReference type="InterPro" id="IPR036770">
    <property type="entry name" value="Ankyrin_rpt-contain_sf"/>
</dbReference>
<dbReference type="Pfam" id="PF12796">
    <property type="entry name" value="Ank_2"/>
    <property type="match status" value="1"/>
</dbReference>
<evidence type="ECO:0000313" key="5">
    <source>
        <dbReference type="Proteomes" id="UP001208570"/>
    </source>
</evidence>
<dbReference type="EMBL" id="JAODUP010000087">
    <property type="protein sequence ID" value="KAK2163028.1"/>
    <property type="molecule type" value="Genomic_DNA"/>
</dbReference>
<dbReference type="CDD" id="cd17091">
    <property type="entry name" value="FERM_F0_SHANK"/>
    <property type="match status" value="1"/>
</dbReference>
<dbReference type="InterPro" id="IPR051569">
    <property type="entry name" value="SHANK"/>
</dbReference>
<protein>
    <recommendedName>
        <fullName evidence="3">Talin N-terminal F0 domain-containing protein</fullName>
    </recommendedName>
</protein>
<evidence type="ECO:0000256" key="1">
    <source>
        <dbReference type="PROSITE-ProRule" id="PRU00023"/>
    </source>
</evidence>
<dbReference type="GO" id="GO:0035255">
    <property type="term" value="F:ionotropic glutamate receptor binding"/>
    <property type="evidence" value="ECO:0007669"/>
    <property type="project" value="TreeGrafter"/>
</dbReference>
<dbReference type="InterPro" id="IPR032425">
    <property type="entry name" value="FERM_f0"/>
</dbReference>
<feature type="domain" description="Talin N-terminal F0" evidence="3">
    <location>
        <begin position="58"/>
        <end position="127"/>
    </location>
</feature>
<dbReference type="SMART" id="SM00248">
    <property type="entry name" value="ANK"/>
    <property type="match status" value="6"/>
</dbReference>
<dbReference type="PRINTS" id="PR01415">
    <property type="entry name" value="ANKYRIN"/>
</dbReference>
<name>A0AAD9NC09_9ANNE</name>
<keyword evidence="1" id="KW-0040">ANK repeat</keyword>
<feature type="repeat" description="ANK" evidence="1">
    <location>
        <begin position="296"/>
        <end position="328"/>
    </location>
</feature>
<dbReference type="Gene3D" id="1.25.40.20">
    <property type="entry name" value="Ankyrin repeat-containing domain"/>
    <property type="match status" value="1"/>
</dbReference>